<feature type="transmembrane region" description="Helical" evidence="1">
    <location>
        <begin position="125"/>
        <end position="147"/>
    </location>
</feature>
<keyword evidence="1" id="KW-1133">Transmembrane helix</keyword>
<dbReference type="EMBL" id="DXDC01000172">
    <property type="protein sequence ID" value="HIY65791.1"/>
    <property type="molecule type" value="Genomic_DNA"/>
</dbReference>
<protein>
    <submittedName>
        <fullName evidence="2">LytR family transcriptional regulator</fullName>
    </submittedName>
</protein>
<keyword evidence="1" id="KW-0472">Membrane</keyword>
<keyword evidence="1" id="KW-0812">Transmembrane</keyword>
<feature type="transmembrane region" description="Helical" evidence="1">
    <location>
        <begin position="84"/>
        <end position="104"/>
    </location>
</feature>
<name>A0A9D2C868_9MICO</name>
<reference evidence="2" key="1">
    <citation type="journal article" date="2021" name="PeerJ">
        <title>Extensive microbial diversity within the chicken gut microbiome revealed by metagenomics and culture.</title>
        <authorList>
            <person name="Gilroy R."/>
            <person name="Ravi A."/>
            <person name="Getino M."/>
            <person name="Pursley I."/>
            <person name="Horton D.L."/>
            <person name="Alikhan N.F."/>
            <person name="Baker D."/>
            <person name="Gharbi K."/>
            <person name="Hall N."/>
            <person name="Watson M."/>
            <person name="Adriaenssens E.M."/>
            <person name="Foster-Nyarko E."/>
            <person name="Jarju S."/>
            <person name="Secka A."/>
            <person name="Antonio M."/>
            <person name="Oren A."/>
            <person name="Chaudhuri R.R."/>
            <person name="La Ragione R."/>
            <person name="Hildebrand F."/>
            <person name="Pallen M.J."/>
        </authorList>
    </citation>
    <scope>NUCLEOTIDE SEQUENCE</scope>
    <source>
        <strain evidence="2">ChiGjej1B1-98</strain>
    </source>
</reference>
<dbReference type="Proteomes" id="UP000824005">
    <property type="component" value="Unassembled WGS sequence"/>
</dbReference>
<dbReference type="AlphaFoldDB" id="A0A9D2C868"/>
<proteinExistence type="predicted"/>
<organism evidence="2 3">
    <name type="scientific">Candidatus Agrococcus pullicola</name>
    <dbReference type="NCBI Taxonomy" id="2838429"/>
    <lineage>
        <taxon>Bacteria</taxon>
        <taxon>Bacillati</taxon>
        <taxon>Actinomycetota</taxon>
        <taxon>Actinomycetes</taxon>
        <taxon>Micrococcales</taxon>
        <taxon>Microbacteriaceae</taxon>
        <taxon>Agrococcus</taxon>
    </lineage>
</organism>
<evidence type="ECO:0000313" key="3">
    <source>
        <dbReference type="Proteomes" id="UP000824005"/>
    </source>
</evidence>
<reference evidence="2" key="2">
    <citation type="submission" date="2021-04" db="EMBL/GenBank/DDBJ databases">
        <authorList>
            <person name="Gilroy R."/>
        </authorList>
    </citation>
    <scope>NUCLEOTIDE SEQUENCE</scope>
    <source>
        <strain evidence="2">ChiGjej1B1-98</strain>
    </source>
</reference>
<evidence type="ECO:0000256" key="1">
    <source>
        <dbReference type="SAM" id="Phobius"/>
    </source>
</evidence>
<evidence type="ECO:0000313" key="2">
    <source>
        <dbReference type="EMBL" id="HIY65791.1"/>
    </source>
</evidence>
<feature type="non-terminal residue" evidence="2">
    <location>
        <position position="172"/>
    </location>
</feature>
<feature type="transmembrane region" description="Helical" evidence="1">
    <location>
        <begin position="51"/>
        <end position="72"/>
    </location>
</feature>
<sequence length="172" mass="18543">MSLLEPRTTLRNPEPPTSPVMRRRGWWLVILGFLLPGSAQVVAGNRKLGRFGLIATITLLLLALVGLIMFFASRELLFRIVGNGFGLLVLQIIVIAYALVWLILGFDTLRLTKLGRIKGGGRWGVAVAALVAIVLPVGLAGYTASVIDASRGLLNNVFQATGPTQDPVEGHY</sequence>
<feature type="transmembrane region" description="Helical" evidence="1">
    <location>
        <begin position="25"/>
        <end position="44"/>
    </location>
</feature>
<accession>A0A9D2C868</accession>
<gene>
    <name evidence="2" type="ORF">H9830_05885</name>
</gene>
<comment type="caution">
    <text evidence="2">The sequence shown here is derived from an EMBL/GenBank/DDBJ whole genome shotgun (WGS) entry which is preliminary data.</text>
</comment>